<feature type="domain" description="DUF4124" evidence="2">
    <location>
        <begin position="13"/>
        <end position="65"/>
    </location>
</feature>
<organism evidence="3 4">
    <name type="scientific">Pseudofulvimonas gallinarii</name>
    <dbReference type="NCBI Taxonomy" id="634155"/>
    <lineage>
        <taxon>Bacteria</taxon>
        <taxon>Pseudomonadati</taxon>
        <taxon>Pseudomonadota</taxon>
        <taxon>Gammaproteobacteria</taxon>
        <taxon>Lysobacterales</taxon>
        <taxon>Rhodanobacteraceae</taxon>
        <taxon>Pseudofulvimonas</taxon>
    </lineage>
</organism>
<dbReference type="OrthoDB" id="5974779at2"/>
<protein>
    <submittedName>
        <fullName evidence="3">Uncharacterized protein DUF4124</fullName>
    </submittedName>
</protein>
<name>A0A4R3LNR5_9GAMM</name>
<feature type="signal peptide" evidence="1">
    <location>
        <begin position="1"/>
        <end position="24"/>
    </location>
</feature>
<dbReference type="RefSeq" id="WP_123521688.1">
    <property type="nucleotide sequence ID" value="NZ_JBHLWF010000088.1"/>
</dbReference>
<evidence type="ECO:0000313" key="3">
    <source>
        <dbReference type="EMBL" id="TCT00165.1"/>
    </source>
</evidence>
<accession>A0A4R3LNR5</accession>
<proteinExistence type="predicted"/>
<dbReference type="EMBL" id="SMAF01000004">
    <property type="protein sequence ID" value="TCT00165.1"/>
    <property type="molecule type" value="Genomic_DNA"/>
</dbReference>
<reference evidence="3 4" key="1">
    <citation type="submission" date="2019-03" db="EMBL/GenBank/DDBJ databases">
        <title>Genomic Encyclopedia of Type Strains, Phase IV (KMG-IV): sequencing the most valuable type-strain genomes for metagenomic binning, comparative biology and taxonomic classification.</title>
        <authorList>
            <person name="Goeker M."/>
        </authorList>
    </citation>
    <scope>NUCLEOTIDE SEQUENCE [LARGE SCALE GENOMIC DNA]</scope>
    <source>
        <strain evidence="3 4">DSM 21944</strain>
    </source>
</reference>
<keyword evidence="1" id="KW-0732">Signal</keyword>
<dbReference type="Proteomes" id="UP000294599">
    <property type="component" value="Unassembled WGS sequence"/>
</dbReference>
<sequence>MSRIRFFPAIAGLVLVLCPAPAWTINKCVDGDGAISFQDGPCPEGVDAVVVTLRPEAGAASDAAAGSGPDADDDRFDTEILELVSVQATFEGCAGLSDGFAQRHHAVLAQWRSLNAGALQRMGGSGRYRMLKERGVEQMRTDSQGGAGPMLARFCEGQFIPALQQALDNG</sequence>
<dbReference type="InterPro" id="IPR025392">
    <property type="entry name" value="DUF4124"/>
</dbReference>
<keyword evidence="4" id="KW-1185">Reference proteome</keyword>
<feature type="chain" id="PRO_5030099344" evidence="1">
    <location>
        <begin position="25"/>
        <end position="170"/>
    </location>
</feature>
<evidence type="ECO:0000256" key="1">
    <source>
        <dbReference type="SAM" id="SignalP"/>
    </source>
</evidence>
<dbReference type="Pfam" id="PF13511">
    <property type="entry name" value="DUF4124"/>
    <property type="match status" value="1"/>
</dbReference>
<comment type="caution">
    <text evidence="3">The sequence shown here is derived from an EMBL/GenBank/DDBJ whole genome shotgun (WGS) entry which is preliminary data.</text>
</comment>
<evidence type="ECO:0000313" key="4">
    <source>
        <dbReference type="Proteomes" id="UP000294599"/>
    </source>
</evidence>
<dbReference type="AlphaFoldDB" id="A0A4R3LNR5"/>
<gene>
    <name evidence="3" type="ORF">EDC25_104157</name>
</gene>
<evidence type="ECO:0000259" key="2">
    <source>
        <dbReference type="Pfam" id="PF13511"/>
    </source>
</evidence>